<gene>
    <name evidence="3" type="ORF">AADV58_18225</name>
</gene>
<dbReference type="RefSeq" id="WP_341744685.1">
    <property type="nucleotide sequence ID" value="NZ_CP151407.1"/>
</dbReference>
<feature type="domain" description="Tyr recombinase" evidence="2">
    <location>
        <begin position="2"/>
        <end position="214"/>
    </location>
</feature>
<evidence type="ECO:0000256" key="1">
    <source>
        <dbReference type="ARBA" id="ARBA00023172"/>
    </source>
</evidence>
<keyword evidence="4" id="KW-1185">Reference proteome</keyword>
<evidence type="ECO:0000313" key="3">
    <source>
        <dbReference type="EMBL" id="WZJ23346.1"/>
    </source>
</evidence>
<dbReference type="EMBL" id="CP151407">
    <property type="protein sequence ID" value="WZJ23346.1"/>
    <property type="molecule type" value="Genomic_DNA"/>
</dbReference>
<dbReference type="PROSITE" id="PS51898">
    <property type="entry name" value="TYR_RECOMBINASE"/>
    <property type="match status" value="1"/>
</dbReference>
<protein>
    <submittedName>
        <fullName evidence="3">Site-specific integrase</fullName>
    </submittedName>
</protein>
<accession>A0ABZ2XQ26</accession>
<keyword evidence="1" id="KW-0233">DNA recombination</keyword>
<evidence type="ECO:0000259" key="2">
    <source>
        <dbReference type="PROSITE" id="PS51898"/>
    </source>
</evidence>
<dbReference type="InterPro" id="IPR013762">
    <property type="entry name" value="Integrase-like_cat_sf"/>
</dbReference>
<dbReference type="Gene3D" id="1.10.443.10">
    <property type="entry name" value="Intergrase catalytic core"/>
    <property type="match status" value="1"/>
</dbReference>
<keyword evidence="3" id="KW-0614">Plasmid</keyword>
<evidence type="ECO:0000313" key="4">
    <source>
        <dbReference type="Proteomes" id="UP001479520"/>
    </source>
</evidence>
<dbReference type="CDD" id="cd00397">
    <property type="entry name" value="DNA_BRE_C"/>
    <property type="match status" value="1"/>
</dbReference>
<dbReference type="InterPro" id="IPR002104">
    <property type="entry name" value="Integrase_catalytic"/>
</dbReference>
<geneLocation type="plasmid" evidence="3 4">
    <name>unnamed1</name>
</geneLocation>
<organism evidence="3 4">
    <name type="scientific">Azonexus hydrophilus</name>
    <dbReference type="NCBI Taxonomy" id="418702"/>
    <lineage>
        <taxon>Bacteria</taxon>
        <taxon>Pseudomonadati</taxon>
        <taxon>Pseudomonadota</taxon>
        <taxon>Betaproteobacteria</taxon>
        <taxon>Rhodocyclales</taxon>
        <taxon>Azonexaceae</taxon>
        <taxon>Azonexus</taxon>
    </lineage>
</organism>
<dbReference type="Proteomes" id="UP001479520">
    <property type="component" value="Plasmid unnamed1"/>
</dbReference>
<name>A0ABZ2XQ26_9RHOO</name>
<reference evidence="3 4" key="1">
    <citation type="submission" date="2024-04" db="EMBL/GenBank/DDBJ databases">
        <title>Dissimilatory iodate-reducing microorganisms contribute to the enrichment of iodine in groundwater.</title>
        <authorList>
            <person name="Jiang Z."/>
        </authorList>
    </citation>
    <scope>NUCLEOTIDE SEQUENCE [LARGE SCALE GENOMIC DNA]</scope>
    <source>
        <strain evidence="3 4">NCP973</strain>
        <plasmid evidence="3 4">unnamed1</plasmid>
    </source>
</reference>
<sequence>MAKPPVVEPKDIEHAVKVARVSGAHGLRNAALLYCLFATALTPGEMGRLVVHDYCAADGKTRRKCLVRQEISYNGYARPLYWANAKLAGAIDAYLAWRLEHKVGLGTPDRYRGLDPHSPLFVNGRTGGAFTATTYTKDGVRRESAMVLSALFKKLLKQAGVEGSALSGRRTFAVLLGRQGKDPAVVREMMGLRNISDAKAIMAHDPVRMADIVARVF</sequence>
<dbReference type="SUPFAM" id="SSF56349">
    <property type="entry name" value="DNA breaking-rejoining enzymes"/>
    <property type="match status" value="1"/>
</dbReference>
<dbReference type="InterPro" id="IPR011010">
    <property type="entry name" value="DNA_brk_join_enz"/>
</dbReference>
<proteinExistence type="predicted"/>